<feature type="transmembrane region" description="Helical" evidence="9">
    <location>
        <begin position="32"/>
        <end position="53"/>
    </location>
</feature>
<dbReference type="GO" id="GO:0005886">
    <property type="term" value="C:plasma membrane"/>
    <property type="evidence" value="ECO:0007669"/>
    <property type="project" value="UniProtKB-SubCell"/>
</dbReference>
<keyword evidence="11" id="KW-1185">Reference proteome</keyword>
<dbReference type="AlphaFoldDB" id="A0A411YD06"/>
<dbReference type="PANTHER" id="PTHR42810:SF4">
    <property type="entry name" value="URIC ACID TRANSPORTER UACT"/>
    <property type="match status" value="1"/>
</dbReference>
<feature type="transmembrane region" description="Helical" evidence="9">
    <location>
        <begin position="381"/>
        <end position="399"/>
    </location>
</feature>
<keyword evidence="7 9" id="KW-0472">Membrane</keyword>
<feature type="transmembrane region" description="Helical" evidence="9">
    <location>
        <begin position="110"/>
        <end position="133"/>
    </location>
</feature>
<evidence type="ECO:0000256" key="5">
    <source>
        <dbReference type="ARBA" id="ARBA00022692"/>
    </source>
</evidence>
<dbReference type="InterPro" id="IPR006043">
    <property type="entry name" value="NCS2"/>
</dbReference>
<feature type="transmembrane region" description="Helical" evidence="9">
    <location>
        <begin position="170"/>
        <end position="189"/>
    </location>
</feature>
<feature type="transmembrane region" description="Helical" evidence="9">
    <location>
        <begin position="196"/>
        <end position="218"/>
    </location>
</feature>
<evidence type="ECO:0000256" key="8">
    <source>
        <dbReference type="SAM" id="MobiDB-lite"/>
    </source>
</evidence>
<keyword evidence="4" id="KW-1003">Cell membrane</keyword>
<proteinExistence type="inferred from homology"/>
<evidence type="ECO:0000256" key="1">
    <source>
        <dbReference type="ARBA" id="ARBA00004651"/>
    </source>
</evidence>
<evidence type="ECO:0000256" key="3">
    <source>
        <dbReference type="ARBA" id="ARBA00022448"/>
    </source>
</evidence>
<dbReference type="InterPro" id="IPR006042">
    <property type="entry name" value="Xan_ur_permease"/>
</dbReference>
<feature type="transmembrane region" description="Helical" evidence="9">
    <location>
        <begin position="230"/>
        <end position="256"/>
    </location>
</feature>
<feature type="region of interest" description="Disordered" evidence="8">
    <location>
        <begin position="437"/>
        <end position="460"/>
    </location>
</feature>
<dbReference type="Proteomes" id="UP000291469">
    <property type="component" value="Chromosome"/>
</dbReference>
<feature type="transmembrane region" description="Helical" evidence="9">
    <location>
        <begin position="140"/>
        <end position="158"/>
    </location>
</feature>
<feature type="transmembrane region" description="Helical" evidence="9">
    <location>
        <begin position="86"/>
        <end position="104"/>
    </location>
</feature>
<evidence type="ECO:0000256" key="7">
    <source>
        <dbReference type="ARBA" id="ARBA00023136"/>
    </source>
</evidence>
<keyword evidence="5 9" id="KW-0812">Transmembrane</keyword>
<reference evidence="10 11" key="1">
    <citation type="submission" date="2019-01" db="EMBL/GenBank/DDBJ databases">
        <title>Egibacter rhizosphaerae EGI 80759T.</title>
        <authorList>
            <person name="Chen D.-D."/>
            <person name="Tian Y."/>
            <person name="Jiao J.-Y."/>
            <person name="Zhang X.-T."/>
            <person name="Zhang Y.-G."/>
            <person name="Zhang Y."/>
            <person name="Xiao M."/>
            <person name="Shu W.-S."/>
            <person name="Li W.-J."/>
        </authorList>
    </citation>
    <scope>NUCLEOTIDE SEQUENCE [LARGE SCALE GENOMIC DNA]</scope>
    <source>
        <strain evidence="10 11">EGI 80759</strain>
    </source>
</reference>
<keyword evidence="6 9" id="KW-1133">Transmembrane helix</keyword>
<dbReference type="Pfam" id="PF00860">
    <property type="entry name" value="Xan_ur_permease"/>
    <property type="match status" value="1"/>
</dbReference>
<evidence type="ECO:0000256" key="4">
    <source>
        <dbReference type="ARBA" id="ARBA00022475"/>
    </source>
</evidence>
<organism evidence="10 11">
    <name type="scientific">Egibacter rhizosphaerae</name>
    <dbReference type="NCBI Taxonomy" id="1670831"/>
    <lineage>
        <taxon>Bacteria</taxon>
        <taxon>Bacillati</taxon>
        <taxon>Actinomycetota</taxon>
        <taxon>Nitriliruptoria</taxon>
        <taxon>Egibacterales</taxon>
        <taxon>Egibacteraceae</taxon>
        <taxon>Egibacter</taxon>
    </lineage>
</organism>
<keyword evidence="3" id="KW-0813">Transport</keyword>
<comment type="subcellular location">
    <subcellularLocation>
        <location evidence="1">Cell membrane</location>
        <topology evidence="1">Multi-pass membrane protein</topology>
    </subcellularLocation>
</comment>
<dbReference type="PANTHER" id="PTHR42810">
    <property type="entry name" value="PURINE PERMEASE C1399.01C-RELATED"/>
    <property type="match status" value="1"/>
</dbReference>
<dbReference type="NCBIfam" id="NF037981">
    <property type="entry name" value="NCS2_1"/>
    <property type="match status" value="1"/>
</dbReference>
<sequence>MAETTDRTLTAAYGVDELPPWRQAVPMGIQHVLVMFASNVTLPLLVASAIGATTGETTLLVQLAIFVAGVCTLLQTFGVGPVGARLPIVQGTSLGFTVVAIPLAEEYGLAAVFGGGLVAGLVQVLLGTCLRWLKPLFPPLVTGLVVLVIGLSLLPTGLEFAAGGADAPDFGAGQNFALAALVLVLMIALNRYGRGFVSAAAILLAIAVGYLVSVPFGLVEAQPIADAEWVAAPIPLAFGVSFPVAAIVGMAVMAVATTVETIGDIGGVTAAGEGREPTARELSGGVLADGVGTSFAALFSAMPNTSYSQNVGVVGLTGVVSRHVVSIGAVFLVVAGLVPKLGAVISEMPTPVLGGGFLAMAGMVAAAGIKLMTADAMTRRNMLIIAVALGLGIGLLNAPDAVAMAPETLRITLETGIVPAAVAAVLLNAILPHGERAAAPRGADTEERGGATRHTDESPE</sequence>
<accession>A0A411YD06</accession>
<dbReference type="GO" id="GO:0042907">
    <property type="term" value="F:xanthine transmembrane transporter activity"/>
    <property type="evidence" value="ECO:0007669"/>
    <property type="project" value="TreeGrafter"/>
</dbReference>
<comment type="similarity">
    <text evidence="2">Belongs to the nucleobase:cation symporter-2 (NCS2) (TC 2.A.40) family.</text>
</comment>
<dbReference type="RefSeq" id="WP_131154086.1">
    <property type="nucleotide sequence ID" value="NZ_CP036402.1"/>
</dbReference>
<protein>
    <submittedName>
        <fullName evidence="10">Purine permease</fullName>
    </submittedName>
</protein>
<dbReference type="EMBL" id="CP036402">
    <property type="protein sequence ID" value="QBI19089.1"/>
    <property type="molecule type" value="Genomic_DNA"/>
</dbReference>
<feature type="transmembrane region" description="Helical" evidence="9">
    <location>
        <begin position="411"/>
        <end position="431"/>
    </location>
</feature>
<dbReference type="OrthoDB" id="9805749at2"/>
<name>A0A411YD06_9ACTN</name>
<feature type="transmembrane region" description="Helical" evidence="9">
    <location>
        <begin position="351"/>
        <end position="369"/>
    </location>
</feature>
<evidence type="ECO:0000313" key="11">
    <source>
        <dbReference type="Proteomes" id="UP000291469"/>
    </source>
</evidence>
<dbReference type="NCBIfam" id="TIGR00801">
    <property type="entry name" value="ncs2"/>
    <property type="match status" value="1"/>
</dbReference>
<evidence type="ECO:0000256" key="6">
    <source>
        <dbReference type="ARBA" id="ARBA00022989"/>
    </source>
</evidence>
<evidence type="ECO:0000256" key="9">
    <source>
        <dbReference type="SAM" id="Phobius"/>
    </source>
</evidence>
<evidence type="ECO:0000313" key="10">
    <source>
        <dbReference type="EMBL" id="QBI19089.1"/>
    </source>
</evidence>
<evidence type="ECO:0000256" key="2">
    <source>
        <dbReference type="ARBA" id="ARBA00008821"/>
    </source>
</evidence>
<dbReference type="KEGG" id="erz:ER308_05720"/>
<feature type="transmembrane region" description="Helical" evidence="9">
    <location>
        <begin position="59"/>
        <end position="79"/>
    </location>
</feature>
<gene>
    <name evidence="10" type="ORF">ER308_05720</name>
</gene>
<feature type="transmembrane region" description="Helical" evidence="9">
    <location>
        <begin position="324"/>
        <end position="345"/>
    </location>
</feature>